<keyword evidence="5 8" id="KW-0812">Transmembrane</keyword>
<protein>
    <submittedName>
        <fullName evidence="9">Membrane protein YrrI</fullName>
    </submittedName>
</protein>
<evidence type="ECO:0000313" key="9">
    <source>
        <dbReference type="EMBL" id="GBF34251.1"/>
    </source>
</evidence>
<name>A0A2L2XK07_9FIRM</name>
<dbReference type="PANTHER" id="PTHR21716">
    <property type="entry name" value="TRANSMEMBRANE PROTEIN"/>
    <property type="match status" value="1"/>
</dbReference>
<dbReference type="GO" id="GO:0005886">
    <property type="term" value="C:plasma membrane"/>
    <property type="evidence" value="ECO:0007669"/>
    <property type="project" value="UniProtKB-SubCell"/>
</dbReference>
<keyword evidence="7 8" id="KW-0472">Membrane</keyword>
<feature type="transmembrane region" description="Helical" evidence="8">
    <location>
        <begin position="146"/>
        <end position="171"/>
    </location>
</feature>
<feature type="transmembrane region" description="Helical" evidence="8">
    <location>
        <begin position="12"/>
        <end position="29"/>
    </location>
</feature>
<dbReference type="AlphaFoldDB" id="A0A2L2XK07"/>
<evidence type="ECO:0000256" key="1">
    <source>
        <dbReference type="ARBA" id="ARBA00004651"/>
    </source>
</evidence>
<comment type="similarity">
    <text evidence="2">Belongs to the autoinducer-2 exporter (AI-2E) (TC 2.A.86) family.</text>
</comment>
<dbReference type="RefSeq" id="WP_104372532.1">
    <property type="nucleotide sequence ID" value="NZ_BFAV01000130.1"/>
</dbReference>
<evidence type="ECO:0000256" key="7">
    <source>
        <dbReference type="ARBA" id="ARBA00023136"/>
    </source>
</evidence>
<feature type="transmembrane region" description="Helical" evidence="8">
    <location>
        <begin position="35"/>
        <end position="53"/>
    </location>
</feature>
<keyword evidence="6 8" id="KW-1133">Transmembrane helix</keyword>
<sequence>MAWWSERLYHRRLFYGLLIVLFLLFLYVIRSVLPAFILAGVLVYLLSPIVNAVEKRGTGRVTAILLVYLAMIILGASVGLYGMPRLVGQLNTLASTVPVYTRQVQEISEDIQARYTRAGLPREMKDIIDGQIKKAEEEILSLAEDAAAGMIGLAGHVVSIFLAPVLAFYILKDLGHFKSEFTRIIPVRWRMDVLELLSDVNRVLKSYIQSYLLVCLVIGVLVGLTLAALGLEFALTLGIFAGLTELIPYFGPVIGAVPAVALALLSSNWLAVKVAFAFFIIQQLEGSVISPKLLGDRMGLHPLAVIVILFAGGRLYGLTGMLLAVPTAAVLKIFLTFAWRKLAGA</sequence>
<proteinExistence type="inferred from homology"/>
<dbReference type="Pfam" id="PF01594">
    <property type="entry name" value="AI-2E_transport"/>
    <property type="match status" value="1"/>
</dbReference>
<organism evidence="9 10">
    <name type="scientific">Desulfocucumis palustris</name>
    <dbReference type="NCBI Taxonomy" id="1898651"/>
    <lineage>
        <taxon>Bacteria</taxon>
        <taxon>Bacillati</taxon>
        <taxon>Bacillota</taxon>
        <taxon>Clostridia</taxon>
        <taxon>Eubacteriales</taxon>
        <taxon>Desulfocucumaceae</taxon>
        <taxon>Desulfocucumis</taxon>
    </lineage>
</organism>
<evidence type="ECO:0000256" key="3">
    <source>
        <dbReference type="ARBA" id="ARBA00022448"/>
    </source>
</evidence>
<dbReference type="Proteomes" id="UP000239549">
    <property type="component" value="Unassembled WGS sequence"/>
</dbReference>
<feature type="transmembrane region" description="Helical" evidence="8">
    <location>
        <begin position="211"/>
        <end position="241"/>
    </location>
</feature>
<dbReference type="PANTHER" id="PTHR21716:SF53">
    <property type="entry name" value="PERMEASE PERM-RELATED"/>
    <property type="match status" value="1"/>
</dbReference>
<feature type="transmembrane region" description="Helical" evidence="8">
    <location>
        <begin position="253"/>
        <end position="281"/>
    </location>
</feature>
<dbReference type="EMBL" id="BFAV01000130">
    <property type="protein sequence ID" value="GBF34251.1"/>
    <property type="molecule type" value="Genomic_DNA"/>
</dbReference>
<dbReference type="InterPro" id="IPR002549">
    <property type="entry name" value="AI-2E-like"/>
</dbReference>
<feature type="transmembrane region" description="Helical" evidence="8">
    <location>
        <begin position="65"/>
        <end position="83"/>
    </location>
</feature>
<comment type="subcellular location">
    <subcellularLocation>
        <location evidence="1">Cell membrane</location>
        <topology evidence="1">Multi-pass membrane protein</topology>
    </subcellularLocation>
</comment>
<evidence type="ECO:0000256" key="2">
    <source>
        <dbReference type="ARBA" id="ARBA00009773"/>
    </source>
</evidence>
<evidence type="ECO:0000256" key="5">
    <source>
        <dbReference type="ARBA" id="ARBA00022692"/>
    </source>
</evidence>
<dbReference type="OrthoDB" id="9793390at2"/>
<reference evidence="10" key="1">
    <citation type="submission" date="2018-02" db="EMBL/GenBank/DDBJ databases">
        <title>Genome sequence of Desulfocucumis palustris strain NAW-5.</title>
        <authorList>
            <person name="Watanabe M."/>
            <person name="Kojima H."/>
            <person name="Fukui M."/>
        </authorList>
    </citation>
    <scope>NUCLEOTIDE SEQUENCE [LARGE SCALE GENOMIC DNA]</scope>
    <source>
        <strain evidence="10">NAW-5</strain>
    </source>
</reference>
<gene>
    <name evidence="9" type="ORF">DCCM_3363</name>
</gene>
<evidence type="ECO:0000256" key="8">
    <source>
        <dbReference type="SAM" id="Phobius"/>
    </source>
</evidence>
<keyword evidence="10" id="KW-1185">Reference proteome</keyword>
<evidence type="ECO:0000256" key="6">
    <source>
        <dbReference type="ARBA" id="ARBA00022989"/>
    </source>
</evidence>
<keyword evidence="4" id="KW-1003">Cell membrane</keyword>
<accession>A0A2L2XK07</accession>
<keyword evidence="3" id="KW-0813">Transport</keyword>
<evidence type="ECO:0000313" key="10">
    <source>
        <dbReference type="Proteomes" id="UP000239549"/>
    </source>
</evidence>
<evidence type="ECO:0000256" key="4">
    <source>
        <dbReference type="ARBA" id="ARBA00022475"/>
    </source>
</evidence>
<dbReference type="GO" id="GO:0055085">
    <property type="term" value="P:transmembrane transport"/>
    <property type="evidence" value="ECO:0007669"/>
    <property type="project" value="TreeGrafter"/>
</dbReference>
<comment type="caution">
    <text evidence="9">The sequence shown here is derived from an EMBL/GenBank/DDBJ whole genome shotgun (WGS) entry which is preliminary data.</text>
</comment>